<sequence length="1306" mass="147909">MESADDSNPSHLGVRTVADIEVGAVTTPSSPPATELDRVNFQKLLLQMNGVSLASKGETSGKDSSQILKTSDINMKAQDKVTEAGPTTSQDQEKQKKKKKKSGKKSNKPSPTDSPQKILSEKETKKEQHTTVAQNISQTLKATTGSTSKLEKKEQPTVAKASQPSKASQQTAQSKVLSEASLGRTKGQVKPKEQPRQSSTEQFLSKISKEPTFANEFVENDSESLEIFKKQPLLLLKAAMNLIKPKKKISSFQDLNLFYCIPCDREFSDLDKHFEKAKEGHIFRWKCEMRRRTIDLLPDLSTKHLSLLDDLVLTTVEKCKTPQEDLQIAHIIWHTLDTLAKAKFKDCSVRWFGSHANEIALSDNKLLNMDLLVSNKEEAASTFLNYIAAVEEVYSKVERVVATNFAHANIFHEGLVVQLSLNNNGAYNTAKLIRDYISIDNRVKPLCIFFRYWGKMCGLDQGENGSWQGHAFPIMVIHFLQQRQVLPVLHDMLDNPDGTPEVYLDPRELQGRWYGRNKESVGNLLFKLFRYYAIEHDVEKHVVSITQFKPFLRQSTKWNAKRIAVIDPFQPKHNISRYISANMYDYVHFCLVTTTCSLGIPRSEAGPLFGFIGPRPEPSLFDQTPSVLKEYLSVSEKIYELILRLDNSYDVPDLQSDNEENVQSLREELNSSRVYRELYFALRVVPRTPEGFIPVAPSKNAYLHWWVTPYQANSLSGHFLVSAQRLTLTKEMCVDNESPPVVCTSCHRCGHLREKCPDEIIPNMNPLPPPSKDVLSLLNHLCIEIFKTRCAEDSGIRDRMEIRDDLLMWLRQFYRDIDLHLFGSSLNGFGGKSSDIDMCLTFQSNANGEGLNFPTLVEEIQHYLKGHKNVYQLVAITTAKVPIVKFAYGRNRIQVDISLYNRLGIMNTQLLHAYSIIDARVRPLVYMMKSLAKTTGIGDASRGSLSSYAYSLMSLYFLQQVSPPVIPVLQELVDPDVGMKVETVDGANVYFYKNHEKLDNVWPHRNTNQSSLGELWLQLLEFYSSKDFHNSQRVVCIRKKDPLYKFDKLWTSTNICIEDPFDLNHNLGSGLSKRMNIFIVKTFQKAIKHFSSMPRNDSIPLEKYYFSESALSVGKPPSDRGCHFCRSIGHVQNDCPKRLMMHQRLQQRPNGRDGRDNRDGRAQRGNAQRPNQPYENFNRGGNRRDRDPRESTNRNRDPGRISNMPMMIPNAPNVPAGGIHQNAGKSTVPQNPRPVNLQNHVVVGSMKPPGFPALPPGMYGPPPRLVAPQMAPQVVQPMPPGYSIQGGVPPYLLAPGYRPPIRPPWQ</sequence>
<gene>
    <name evidence="9" type="ORF">KUF71_003836</name>
</gene>
<evidence type="ECO:0000256" key="4">
    <source>
        <dbReference type="ARBA" id="ARBA00022723"/>
    </source>
</evidence>
<keyword evidence="6" id="KW-0862">Zinc</keyword>
<reference evidence="9" key="2">
    <citation type="journal article" date="2023" name="BMC Genomics">
        <title>Pest status, molecular evolution, and epigenetic factors derived from the genome assembly of Frankliniella fusca, a thysanopteran phytovirus vector.</title>
        <authorList>
            <person name="Catto M.A."/>
            <person name="Labadie P.E."/>
            <person name="Jacobson A.L."/>
            <person name="Kennedy G.G."/>
            <person name="Srinivasan R."/>
            <person name="Hunt B.G."/>
        </authorList>
    </citation>
    <scope>NUCLEOTIDE SEQUENCE</scope>
    <source>
        <strain evidence="9">PL_HMW_Pooled</strain>
    </source>
</reference>
<dbReference type="GO" id="GO:0050265">
    <property type="term" value="F:RNA uridylyltransferase activity"/>
    <property type="evidence" value="ECO:0007669"/>
    <property type="project" value="TreeGrafter"/>
</dbReference>
<dbReference type="InterPro" id="IPR054708">
    <property type="entry name" value="MTPAP-like_central"/>
</dbReference>
<feature type="compositionally biased region" description="Basic residues" evidence="7">
    <location>
        <begin position="95"/>
        <end position="107"/>
    </location>
</feature>
<feature type="compositionally biased region" description="Polar residues" evidence="7">
    <location>
        <begin position="1"/>
        <end position="10"/>
    </location>
</feature>
<dbReference type="GO" id="GO:0008270">
    <property type="term" value="F:zinc ion binding"/>
    <property type="evidence" value="ECO:0007669"/>
    <property type="project" value="UniProtKB-KW"/>
</dbReference>
<dbReference type="InterPro" id="IPR036875">
    <property type="entry name" value="Znf_CCHC_sf"/>
</dbReference>
<comment type="cofactor">
    <cofactor evidence="1">
        <name>Mn(2+)</name>
        <dbReference type="ChEBI" id="CHEBI:29035"/>
    </cofactor>
</comment>
<feature type="compositionally biased region" description="Polar residues" evidence="7">
    <location>
        <begin position="160"/>
        <end position="176"/>
    </location>
</feature>
<dbReference type="InterPro" id="IPR002058">
    <property type="entry name" value="PAP_assoc"/>
</dbReference>
<dbReference type="CDD" id="cd05402">
    <property type="entry name" value="NT_PAP_TUTase"/>
    <property type="match status" value="1"/>
</dbReference>
<feature type="domain" description="CCHC-type" evidence="8">
    <location>
        <begin position="1122"/>
        <end position="1137"/>
    </location>
</feature>
<organism evidence="9 10">
    <name type="scientific">Frankliniella fusca</name>
    <dbReference type="NCBI Taxonomy" id="407009"/>
    <lineage>
        <taxon>Eukaryota</taxon>
        <taxon>Metazoa</taxon>
        <taxon>Ecdysozoa</taxon>
        <taxon>Arthropoda</taxon>
        <taxon>Hexapoda</taxon>
        <taxon>Insecta</taxon>
        <taxon>Pterygota</taxon>
        <taxon>Neoptera</taxon>
        <taxon>Paraneoptera</taxon>
        <taxon>Thysanoptera</taxon>
        <taxon>Terebrantia</taxon>
        <taxon>Thripoidea</taxon>
        <taxon>Thripidae</taxon>
        <taxon>Frankliniella</taxon>
    </lineage>
</organism>
<protein>
    <submittedName>
        <fullName evidence="9">Terminal uridylyltransferase 7</fullName>
    </submittedName>
</protein>
<proteinExistence type="predicted"/>
<dbReference type="Pfam" id="PF22600">
    <property type="entry name" value="MTPAP-like_central"/>
    <property type="match status" value="1"/>
</dbReference>
<feature type="region of interest" description="Disordered" evidence="7">
    <location>
        <begin position="1"/>
        <end position="35"/>
    </location>
</feature>
<evidence type="ECO:0000256" key="5">
    <source>
        <dbReference type="ARBA" id="ARBA00022842"/>
    </source>
</evidence>
<dbReference type="GO" id="GO:0003676">
    <property type="term" value="F:nucleic acid binding"/>
    <property type="evidence" value="ECO:0007669"/>
    <property type="project" value="InterPro"/>
</dbReference>
<keyword evidence="5" id="KW-0460">Magnesium</keyword>
<accession>A0AAE1GU27</accession>
<dbReference type="SUPFAM" id="SSF81631">
    <property type="entry name" value="PAP/OAS1 substrate-binding domain"/>
    <property type="match status" value="2"/>
</dbReference>
<feature type="compositionally biased region" description="Basic and acidic residues" evidence="7">
    <location>
        <begin position="119"/>
        <end position="129"/>
    </location>
</feature>
<feature type="region of interest" description="Disordered" evidence="7">
    <location>
        <begin position="52"/>
        <end position="204"/>
    </location>
</feature>
<dbReference type="SUPFAM" id="SSF57756">
    <property type="entry name" value="Retrovirus zinc finger-like domains"/>
    <property type="match status" value="1"/>
</dbReference>
<name>A0AAE1GU27_9NEOP</name>
<feature type="compositionally biased region" description="Basic and acidic residues" evidence="7">
    <location>
        <begin position="1150"/>
        <end position="1162"/>
    </location>
</feature>
<dbReference type="PROSITE" id="PS50158">
    <property type="entry name" value="ZF_CCHC"/>
    <property type="match status" value="1"/>
</dbReference>
<dbReference type="Gene3D" id="3.30.460.10">
    <property type="entry name" value="Beta Polymerase, domain 2"/>
    <property type="match status" value="1"/>
</dbReference>
<evidence type="ECO:0000256" key="1">
    <source>
        <dbReference type="ARBA" id="ARBA00001936"/>
    </source>
</evidence>
<keyword evidence="4" id="KW-0479">Metal-binding</keyword>
<dbReference type="Proteomes" id="UP001219518">
    <property type="component" value="Unassembled WGS sequence"/>
</dbReference>
<dbReference type="InterPro" id="IPR043519">
    <property type="entry name" value="NT_sf"/>
</dbReference>
<evidence type="ECO:0000256" key="3">
    <source>
        <dbReference type="ARBA" id="ARBA00022679"/>
    </source>
</evidence>
<feature type="region of interest" description="Disordered" evidence="7">
    <location>
        <begin position="1145"/>
        <end position="1233"/>
    </location>
</feature>
<dbReference type="PANTHER" id="PTHR12271:SF66">
    <property type="entry name" value="TERMINAL URIDYLYLTRANSFERASE TAILOR"/>
    <property type="match status" value="1"/>
</dbReference>
<comment type="caution">
    <text evidence="9">The sequence shown here is derived from an EMBL/GenBank/DDBJ whole genome shotgun (WGS) entry which is preliminary data.</text>
</comment>
<evidence type="ECO:0000313" key="9">
    <source>
        <dbReference type="EMBL" id="KAK3909237.1"/>
    </source>
</evidence>
<keyword evidence="10" id="KW-1185">Reference proteome</keyword>
<keyword evidence="6" id="KW-0863">Zinc-finger</keyword>
<keyword evidence="3" id="KW-0808">Transferase</keyword>
<evidence type="ECO:0000259" key="8">
    <source>
        <dbReference type="PROSITE" id="PS50158"/>
    </source>
</evidence>
<evidence type="ECO:0000256" key="7">
    <source>
        <dbReference type="SAM" id="MobiDB-lite"/>
    </source>
</evidence>
<dbReference type="SMART" id="SM00343">
    <property type="entry name" value="ZnF_C2HC"/>
    <property type="match status" value="2"/>
</dbReference>
<dbReference type="Pfam" id="PF03828">
    <property type="entry name" value="PAP_assoc"/>
    <property type="match status" value="2"/>
</dbReference>
<dbReference type="EMBL" id="JAHWGI010000085">
    <property type="protein sequence ID" value="KAK3909237.1"/>
    <property type="molecule type" value="Genomic_DNA"/>
</dbReference>
<dbReference type="Gene3D" id="1.10.1410.10">
    <property type="match status" value="2"/>
</dbReference>
<feature type="compositionally biased region" description="Polar residues" evidence="7">
    <location>
        <begin position="62"/>
        <end position="73"/>
    </location>
</feature>
<evidence type="ECO:0000313" key="10">
    <source>
        <dbReference type="Proteomes" id="UP001219518"/>
    </source>
</evidence>
<dbReference type="PANTHER" id="PTHR12271">
    <property type="entry name" value="POLY A POLYMERASE CID PAP -RELATED"/>
    <property type="match status" value="1"/>
</dbReference>
<dbReference type="InterPro" id="IPR001878">
    <property type="entry name" value="Znf_CCHC"/>
</dbReference>
<dbReference type="GO" id="GO:1990817">
    <property type="term" value="F:poly(A) RNA polymerase activity"/>
    <property type="evidence" value="ECO:0007669"/>
    <property type="project" value="UniProtKB-ARBA"/>
</dbReference>
<feature type="compositionally biased region" description="Basic and acidic residues" evidence="7">
    <location>
        <begin position="1182"/>
        <end position="1199"/>
    </location>
</feature>
<evidence type="ECO:0000256" key="2">
    <source>
        <dbReference type="ARBA" id="ARBA00001946"/>
    </source>
</evidence>
<dbReference type="SUPFAM" id="SSF81301">
    <property type="entry name" value="Nucleotidyltransferase"/>
    <property type="match status" value="2"/>
</dbReference>
<keyword evidence="9" id="KW-0548">Nucleotidyltransferase</keyword>
<dbReference type="GO" id="GO:0031123">
    <property type="term" value="P:RNA 3'-end processing"/>
    <property type="evidence" value="ECO:0007669"/>
    <property type="project" value="TreeGrafter"/>
</dbReference>
<comment type="cofactor">
    <cofactor evidence="2">
        <name>Mg(2+)</name>
        <dbReference type="ChEBI" id="CHEBI:18420"/>
    </cofactor>
</comment>
<reference evidence="9" key="1">
    <citation type="submission" date="2021-07" db="EMBL/GenBank/DDBJ databases">
        <authorList>
            <person name="Catto M.A."/>
            <person name="Jacobson A."/>
            <person name="Kennedy G."/>
            <person name="Labadie P."/>
            <person name="Hunt B.G."/>
            <person name="Srinivasan R."/>
        </authorList>
    </citation>
    <scope>NUCLEOTIDE SEQUENCE</scope>
    <source>
        <strain evidence="9">PL_HMW_Pooled</strain>
        <tissue evidence="9">Head</tissue>
    </source>
</reference>
<feature type="compositionally biased region" description="Polar residues" evidence="7">
    <location>
        <begin position="130"/>
        <end position="148"/>
    </location>
</feature>
<evidence type="ECO:0000256" key="6">
    <source>
        <dbReference type="PROSITE-ProRule" id="PRU00047"/>
    </source>
</evidence>